<feature type="transmembrane region" description="Helical" evidence="1">
    <location>
        <begin position="20"/>
        <end position="45"/>
    </location>
</feature>
<dbReference type="AlphaFoldDB" id="A0A1M6XQZ5"/>
<proteinExistence type="predicted"/>
<dbReference type="RefSeq" id="WP_073478571.1">
    <property type="nucleotide sequence ID" value="NZ_FQZU01000044.1"/>
</dbReference>
<dbReference type="Gene3D" id="3.90.10.10">
    <property type="entry name" value="Cytochrome C3"/>
    <property type="match status" value="2"/>
</dbReference>
<sequence length="265" mass="30033">MSGPEKTQQNGAAHKKDDSAGVFAMSLFAAGISVYVSLFVGWLVLPELLYSRQHQPIDFNHAIHMEIVDGCTSCHVFREDGTFAGTPTLAQCIDCHEEVQSIEPEPGDEDYEVRLAQYLDEVKFVEEYVQQGKEVPWLIYSKQPDCVFFSHAAHMTSHKFKVLEGGKIGAPPVEFEHGEEPEDARCNMCHMAFIDGEAVPFGEAETLPLYRRNWITTYPIDIWGRNISGFNDHYYDSAKMDDCAQCHYDQRNDHQGQDACFVCHK</sequence>
<keyword evidence="1" id="KW-0812">Transmembrane</keyword>
<dbReference type="EMBL" id="FQZU01000044">
    <property type="protein sequence ID" value="SHL08225.1"/>
    <property type="molecule type" value="Genomic_DNA"/>
</dbReference>
<dbReference type="InterPro" id="IPR036280">
    <property type="entry name" value="Multihaem_cyt_sf"/>
</dbReference>
<dbReference type="Proteomes" id="UP000183994">
    <property type="component" value="Unassembled WGS sequence"/>
</dbReference>
<keyword evidence="3" id="KW-1185">Reference proteome</keyword>
<keyword evidence="1" id="KW-1133">Transmembrane helix</keyword>
<dbReference type="SUPFAM" id="SSF48695">
    <property type="entry name" value="Multiheme cytochromes"/>
    <property type="match status" value="2"/>
</dbReference>
<dbReference type="OrthoDB" id="9814800at2"/>
<evidence type="ECO:0000313" key="3">
    <source>
        <dbReference type="Proteomes" id="UP000183994"/>
    </source>
</evidence>
<protein>
    <submittedName>
        <fullName evidence="2">Uncharacterized protein</fullName>
    </submittedName>
</protein>
<evidence type="ECO:0000256" key="1">
    <source>
        <dbReference type="SAM" id="Phobius"/>
    </source>
</evidence>
<keyword evidence="1" id="KW-0472">Membrane</keyword>
<accession>A0A1M6XQZ5</accession>
<reference evidence="3" key="1">
    <citation type="submission" date="2016-11" db="EMBL/GenBank/DDBJ databases">
        <authorList>
            <person name="Varghese N."/>
            <person name="Submissions S."/>
        </authorList>
    </citation>
    <scope>NUCLEOTIDE SEQUENCE [LARGE SCALE GENOMIC DNA]</scope>
    <source>
        <strain evidence="3">DSM 16219</strain>
    </source>
</reference>
<name>A0A1M6XQZ5_9BACT</name>
<gene>
    <name evidence="2" type="ORF">SAMN02745216_04583</name>
</gene>
<dbReference type="STRING" id="1121393.SAMN02745216_04583"/>
<organism evidence="2 3">
    <name type="scientific">Desulfatibacillum alkenivorans DSM 16219</name>
    <dbReference type="NCBI Taxonomy" id="1121393"/>
    <lineage>
        <taxon>Bacteria</taxon>
        <taxon>Pseudomonadati</taxon>
        <taxon>Thermodesulfobacteriota</taxon>
        <taxon>Desulfobacteria</taxon>
        <taxon>Desulfobacterales</taxon>
        <taxon>Desulfatibacillaceae</taxon>
        <taxon>Desulfatibacillum</taxon>
    </lineage>
</organism>
<evidence type="ECO:0000313" key="2">
    <source>
        <dbReference type="EMBL" id="SHL08225.1"/>
    </source>
</evidence>